<dbReference type="Gene3D" id="2.130.10.10">
    <property type="entry name" value="YVTN repeat-like/Quinoprotein amine dehydrogenase"/>
    <property type="match status" value="1"/>
</dbReference>
<dbReference type="InterPro" id="IPR036322">
    <property type="entry name" value="WD40_repeat_dom_sf"/>
</dbReference>
<comment type="caution">
    <text evidence="5">The sequence shown here is derived from an EMBL/GenBank/DDBJ whole genome shotgun (WGS) entry which is preliminary data.</text>
</comment>
<dbReference type="InterPro" id="IPR015943">
    <property type="entry name" value="WD40/YVTN_repeat-like_dom_sf"/>
</dbReference>
<protein>
    <submittedName>
        <fullName evidence="5">Uncharacterized protein</fullName>
    </submittedName>
</protein>
<name>A0A8J4VX91_9ROSI</name>
<keyword evidence="2" id="KW-0804">Transcription</keyword>
<evidence type="ECO:0000256" key="1">
    <source>
        <dbReference type="ARBA" id="ARBA00004123"/>
    </source>
</evidence>
<dbReference type="PANTHER" id="PTHR15052">
    <property type="entry name" value="RNA POLYMERASE III TRANSCRIPTION INITIATION FACTOR COMPLEX SUBUNIT"/>
    <property type="match status" value="1"/>
</dbReference>
<evidence type="ECO:0000256" key="4">
    <source>
        <dbReference type="SAM" id="MobiDB-lite"/>
    </source>
</evidence>
<keyword evidence="3" id="KW-0539">Nucleus</keyword>
<organism evidence="5 6">
    <name type="scientific">Castanea mollissima</name>
    <name type="common">Chinese chestnut</name>
    <dbReference type="NCBI Taxonomy" id="60419"/>
    <lineage>
        <taxon>Eukaryota</taxon>
        <taxon>Viridiplantae</taxon>
        <taxon>Streptophyta</taxon>
        <taxon>Embryophyta</taxon>
        <taxon>Tracheophyta</taxon>
        <taxon>Spermatophyta</taxon>
        <taxon>Magnoliopsida</taxon>
        <taxon>eudicotyledons</taxon>
        <taxon>Gunneridae</taxon>
        <taxon>Pentapetalae</taxon>
        <taxon>rosids</taxon>
        <taxon>fabids</taxon>
        <taxon>Fagales</taxon>
        <taxon>Fagaceae</taxon>
        <taxon>Castanea</taxon>
    </lineage>
</organism>
<accession>A0A8J4VX91</accession>
<dbReference type="PANTHER" id="PTHR15052:SF2">
    <property type="entry name" value="GENERAL TRANSCRIPTION FACTOR 3C POLYPEPTIDE 2"/>
    <property type="match status" value="1"/>
</dbReference>
<comment type="subcellular location">
    <subcellularLocation>
        <location evidence="1">Nucleus</location>
    </subcellularLocation>
</comment>
<dbReference type="Proteomes" id="UP000737018">
    <property type="component" value="Unassembled WGS sequence"/>
</dbReference>
<evidence type="ECO:0000313" key="6">
    <source>
        <dbReference type="Proteomes" id="UP000737018"/>
    </source>
</evidence>
<dbReference type="OrthoDB" id="4703at2759"/>
<dbReference type="GO" id="GO:0000127">
    <property type="term" value="C:transcription factor TFIIIC complex"/>
    <property type="evidence" value="ECO:0007669"/>
    <property type="project" value="TreeGrafter"/>
</dbReference>
<dbReference type="EMBL" id="JRKL02000206">
    <property type="protein sequence ID" value="KAF3973842.1"/>
    <property type="molecule type" value="Genomic_DNA"/>
</dbReference>
<gene>
    <name evidence="5" type="ORF">CMV_002774</name>
</gene>
<evidence type="ECO:0000313" key="5">
    <source>
        <dbReference type="EMBL" id="KAF3973842.1"/>
    </source>
</evidence>
<dbReference type="AlphaFoldDB" id="A0A8J4VX91"/>
<feature type="region of interest" description="Disordered" evidence="4">
    <location>
        <begin position="1"/>
        <end position="26"/>
    </location>
</feature>
<reference evidence="5" key="1">
    <citation type="submission" date="2020-03" db="EMBL/GenBank/DDBJ databases">
        <title>Castanea mollissima Vanexum genome sequencing.</title>
        <authorList>
            <person name="Staton M."/>
        </authorList>
    </citation>
    <scope>NUCLEOTIDE SEQUENCE</scope>
    <source>
        <tissue evidence="5">Leaf</tissue>
    </source>
</reference>
<dbReference type="GO" id="GO:0005634">
    <property type="term" value="C:nucleus"/>
    <property type="evidence" value="ECO:0007669"/>
    <property type="project" value="UniProtKB-SubCell"/>
</dbReference>
<evidence type="ECO:0000256" key="2">
    <source>
        <dbReference type="ARBA" id="ARBA00023163"/>
    </source>
</evidence>
<keyword evidence="6" id="KW-1185">Reference proteome</keyword>
<proteinExistence type="predicted"/>
<evidence type="ECO:0000256" key="3">
    <source>
        <dbReference type="ARBA" id="ARBA00023242"/>
    </source>
</evidence>
<dbReference type="GO" id="GO:0006383">
    <property type="term" value="P:transcription by RNA polymerase III"/>
    <property type="evidence" value="ECO:0007669"/>
    <property type="project" value="TreeGrafter"/>
</dbReference>
<sequence length="168" mass="17737">MGSSVLNHQIQHNSGQEPAASDNVSPNGSLAIRSGSSMISKDVALPRVVLCLAHNASDGLSCCLAGEWISGSEGIDTRYVKLEPLFRCSILKCGGIQSIPLTVEWSASPPHDYLLAGCHDGTIALWKFSASCSSEDTRPLLCFSADTVPITALSWAPLESVPEIANVI</sequence>
<dbReference type="InterPro" id="IPR052416">
    <property type="entry name" value="GTF3C_component"/>
</dbReference>
<dbReference type="SUPFAM" id="SSF50978">
    <property type="entry name" value="WD40 repeat-like"/>
    <property type="match status" value="1"/>
</dbReference>